<evidence type="ECO:0000256" key="1">
    <source>
        <dbReference type="SAM" id="Phobius"/>
    </source>
</evidence>
<dbReference type="InterPro" id="IPR043993">
    <property type="entry name" value="T4SS_pilin"/>
</dbReference>
<evidence type="ECO:0000313" key="2">
    <source>
        <dbReference type="EMBL" id="NNG67736.1"/>
    </source>
</evidence>
<comment type="caution">
    <text evidence="2">The sequence shown here is derived from an EMBL/GenBank/DDBJ whole genome shotgun (WGS) entry which is preliminary data.</text>
</comment>
<name>A0A7Y2PNG0_9THEO</name>
<feature type="transmembrane region" description="Helical" evidence="1">
    <location>
        <begin position="15"/>
        <end position="37"/>
    </location>
</feature>
<keyword evidence="1" id="KW-1133">Transmembrane helix</keyword>
<dbReference type="Pfam" id="PF18895">
    <property type="entry name" value="T4SS_pilin"/>
    <property type="match status" value="1"/>
</dbReference>
<proteinExistence type="predicted"/>
<keyword evidence="1" id="KW-0472">Membrane</keyword>
<dbReference type="Proteomes" id="UP000529861">
    <property type="component" value="Unassembled WGS sequence"/>
</dbReference>
<dbReference type="EMBL" id="JABEQB010000038">
    <property type="protein sequence ID" value="NNG67736.1"/>
    <property type="molecule type" value="Genomic_DNA"/>
</dbReference>
<keyword evidence="1" id="KW-0812">Transmembrane</keyword>
<evidence type="ECO:0000313" key="3">
    <source>
        <dbReference type="Proteomes" id="UP000529861"/>
    </source>
</evidence>
<dbReference type="AlphaFoldDB" id="A0A7Y2PNG0"/>
<dbReference type="RefSeq" id="WP_170271479.1">
    <property type="nucleotide sequence ID" value="NZ_JABEQB010000038.1"/>
</dbReference>
<organism evidence="2 3">
    <name type="scientific">Caldanaerobacter subterraneus</name>
    <dbReference type="NCBI Taxonomy" id="911092"/>
    <lineage>
        <taxon>Bacteria</taxon>
        <taxon>Bacillati</taxon>
        <taxon>Bacillota</taxon>
        <taxon>Clostridia</taxon>
        <taxon>Thermoanaerobacterales</taxon>
        <taxon>Thermoanaerobacteraceae</taxon>
        <taxon>Caldanaerobacter</taxon>
    </lineage>
</organism>
<sequence length="85" mass="9238">MNGITPVGEAQISAFLWKIANFVMDVGIIIAVIFIAINGYRFYTSGHNPSRRTEAMMGLFWSILGGIVVVGAKFFAGVILGFKPQ</sequence>
<gene>
    <name evidence="2" type="ORF">HKI81_11060</name>
</gene>
<reference evidence="2 3" key="1">
    <citation type="submission" date="2020-04" db="EMBL/GenBank/DDBJ databases">
        <title>Draft genome sequence of Caldanaerobacter sunterraneus. strain 1523vc isolated from Griffin hot spring, Kamchatka, Russia.</title>
        <authorList>
            <person name="Toshchakov S.V."/>
            <person name="Podosokorskaya O.A."/>
            <person name="Kublanov I.V."/>
            <person name="Korzhenkov A."/>
            <person name="Patrushev M.V."/>
        </authorList>
    </citation>
    <scope>NUCLEOTIDE SEQUENCE [LARGE SCALE GENOMIC DNA]</scope>
    <source>
        <strain evidence="2 3">1523vc</strain>
    </source>
</reference>
<feature type="transmembrane region" description="Helical" evidence="1">
    <location>
        <begin position="58"/>
        <end position="82"/>
    </location>
</feature>
<protein>
    <submittedName>
        <fullName evidence="2">Uncharacterized protein</fullName>
    </submittedName>
</protein>
<accession>A0A7Y2PNG0</accession>